<dbReference type="InterPro" id="IPR000835">
    <property type="entry name" value="HTH_MarR-typ"/>
</dbReference>
<dbReference type="PANTHER" id="PTHR35790">
    <property type="entry name" value="HTH-TYPE TRANSCRIPTIONAL REGULATOR PCHR"/>
    <property type="match status" value="1"/>
</dbReference>
<dbReference type="InterPro" id="IPR036388">
    <property type="entry name" value="WH-like_DNA-bd_sf"/>
</dbReference>
<gene>
    <name evidence="5" type="ORF">RM543_10945</name>
</gene>
<dbReference type="SUPFAM" id="SSF46785">
    <property type="entry name" value="Winged helix' DNA-binding domain"/>
    <property type="match status" value="1"/>
</dbReference>
<evidence type="ECO:0000256" key="3">
    <source>
        <dbReference type="ARBA" id="ARBA00023163"/>
    </source>
</evidence>
<evidence type="ECO:0000256" key="1">
    <source>
        <dbReference type="ARBA" id="ARBA00023015"/>
    </source>
</evidence>
<evidence type="ECO:0000313" key="6">
    <source>
        <dbReference type="Proteomes" id="UP001265259"/>
    </source>
</evidence>
<dbReference type="SMART" id="SM00347">
    <property type="entry name" value="HTH_MARR"/>
    <property type="match status" value="1"/>
</dbReference>
<proteinExistence type="predicted"/>
<accession>A0ABU3DHN3</accession>
<dbReference type="Gene3D" id="1.10.10.10">
    <property type="entry name" value="Winged helix-like DNA-binding domain superfamily/Winged helix DNA-binding domain"/>
    <property type="match status" value="1"/>
</dbReference>
<dbReference type="InterPro" id="IPR052067">
    <property type="entry name" value="Metal_resp_HTH_trans_reg"/>
</dbReference>
<dbReference type="PRINTS" id="PR00598">
    <property type="entry name" value="HTHMARR"/>
</dbReference>
<evidence type="ECO:0000256" key="2">
    <source>
        <dbReference type="ARBA" id="ARBA00023125"/>
    </source>
</evidence>
<dbReference type="RefSeq" id="WP_311691540.1">
    <property type="nucleotide sequence ID" value="NZ_JAVRHL010000003.1"/>
</dbReference>
<evidence type="ECO:0000313" key="5">
    <source>
        <dbReference type="EMBL" id="MDT0683205.1"/>
    </source>
</evidence>
<sequence>MSEFDLRTFLPYLLNQAAEETSLGFSRVYKDRYGMLRTEWRVLFHLGRYGDMTAAEIGRRAKMHKTKISRAVAALEAKRFVTRREDSADRRRETLTLSAQGRRAFDDLVVVAEAHDTRLTANLSAGERAVLIDCLQRLAGFGNGVERALSPAIDGYKQDEYQ</sequence>
<evidence type="ECO:0000259" key="4">
    <source>
        <dbReference type="PROSITE" id="PS50995"/>
    </source>
</evidence>
<dbReference type="InterPro" id="IPR036390">
    <property type="entry name" value="WH_DNA-bd_sf"/>
</dbReference>
<dbReference type="PROSITE" id="PS50995">
    <property type="entry name" value="HTH_MARR_2"/>
    <property type="match status" value="1"/>
</dbReference>
<name>A0ABU3DHN3_9RHOB</name>
<dbReference type="PANTHER" id="PTHR35790:SF4">
    <property type="entry name" value="HTH-TYPE TRANSCRIPTIONAL REGULATOR PCHR"/>
    <property type="match status" value="1"/>
</dbReference>
<comment type="caution">
    <text evidence="5">The sequence shown here is derived from an EMBL/GenBank/DDBJ whole genome shotgun (WGS) entry which is preliminary data.</text>
</comment>
<dbReference type="EMBL" id="JAVRHL010000003">
    <property type="protein sequence ID" value="MDT0683205.1"/>
    <property type="molecule type" value="Genomic_DNA"/>
</dbReference>
<keyword evidence="3" id="KW-0804">Transcription</keyword>
<organism evidence="5 6">
    <name type="scientific">Tropicimonas omnivorans</name>
    <dbReference type="NCBI Taxonomy" id="3075590"/>
    <lineage>
        <taxon>Bacteria</taxon>
        <taxon>Pseudomonadati</taxon>
        <taxon>Pseudomonadota</taxon>
        <taxon>Alphaproteobacteria</taxon>
        <taxon>Rhodobacterales</taxon>
        <taxon>Roseobacteraceae</taxon>
        <taxon>Tropicimonas</taxon>
    </lineage>
</organism>
<dbReference type="Proteomes" id="UP001265259">
    <property type="component" value="Unassembled WGS sequence"/>
</dbReference>
<keyword evidence="1" id="KW-0805">Transcription regulation</keyword>
<protein>
    <submittedName>
        <fullName evidence="5">MarR family winged helix-turn-helix transcriptional regulator</fullName>
    </submittedName>
</protein>
<reference evidence="5 6" key="1">
    <citation type="submission" date="2023-09" db="EMBL/GenBank/DDBJ databases">
        <authorList>
            <person name="Rey-Velasco X."/>
        </authorList>
    </citation>
    <scope>NUCLEOTIDE SEQUENCE [LARGE SCALE GENOMIC DNA]</scope>
    <source>
        <strain evidence="5 6">F158</strain>
    </source>
</reference>
<keyword evidence="6" id="KW-1185">Reference proteome</keyword>
<feature type="domain" description="HTH marR-type" evidence="4">
    <location>
        <begin position="7"/>
        <end position="140"/>
    </location>
</feature>
<dbReference type="Pfam" id="PF12802">
    <property type="entry name" value="MarR_2"/>
    <property type="match status" value="1"/>
</dbReference>
<keyword evidence="2" id="KW-0238">DNA-binding</keyword>